<dbReference type="STRING" id="1684307.A0A316U059"/>
<evidence type="ECO:0000313" key="6">
    <source>
        <dbReference type="EMBL" id="PWN17921.1"/>
    </source>
</evidence>
<dbReference type="InterPro" id="IPR052066">
    <property type="entry name" value="Glycosphingolipid_Hydrolases"/>
</dbReference>
<dbReference type="EMBL" id="KZ819339">
    <property type="protein sequence ID" value="PWN17921.1"/>
    <property type="molecule type" value="Genomic_DNA"/>
</dbReference>
<organism evidence="6 7">
    <name type="scientific">Pseudomicrostroma glucosiphilum</name>
    <dbReference type="NCBI Taxonomy" id="1684307"/>
    <lineage>
        <taxon>Eukaryota</taxon>
        <taxon>Fungi</taxon>
        <taxon>Dikarya</taxon>
        <taxon>Basidiomycota</taxon>
        <taxon>Ustilaginomycotina</taxon>
        <taxon>Exobasidiomycetes</taxon>
        <taxon>Microstromatales</taxon>
        <taxon>Microstromatales incertae sedis</taxon>
        <taxon>Pseudomicrostroma</taxon>
    </lineage>
</organism>
<evidence type="ECO:0000313" key="7">
    <source>
        <dbReference type="Proteomes" id="UP000245942"/>
    </source>
</evidence>
<keyword evidence="7" id="KW-1185">Reference proteome</keyword>
<dbReference type="SUPFAM" id="SSF51445">
    <property type="entry name" value="(Trans)glycosidases"/>
    <property type="match status" value="1"/>
</dbReference>
<evidence type="ECO:0000256" key="1">
    <source>
        <dbReference type="ARBA" id="ARBA00005641"/>
    </source>
</evidence>
<dbReference type="RefSeq" id="XP_025345081.1">
    <property type="nucleotide sequence ID" value="XM_025493416.1"/>
</dbReference>
<dbReference type="Proteomes" id="UP000245942">
    <property type="component" value="Unassembled WGS sequence"/>
</dbReference>
<sequence length="866" mass="94943">MVGPASPPPPPYSSLTRAAPSILAAASLAETTISLRGRHFVDQHGRILNLRGLNVSGASKLPSSAPSAPLSFINRPFPLSSARYHFSRLLSWGHPYIRLLVTWEALAHKGPHPSQLDEDYIAYLYELLSIAGEIGLKVTVCAHQDVWSRWSGGSGAPRWTFEVAGMNVDNFGPCASAWVGNREVPESQRSAEDEKVAGDFVWPSGYQKLAAATMATLFWAGDTFAWKKRVVPPAPLDGSAKAYPDAFPTGPDGLVSIQQLLQTSYLAAYGRLADVLAPLPALIGFEVQNEPHRGYIELHSWDAWDYNTDLHIGLVPTLRQSLALGEGYSQSINVWEKSWPFPTRKTGVRQVDPKGVSVWTSQDSSERSSCLWRSQGVWEWDKDSGKAKILRQDYFTNDPRPSETVPEGTLAQTKPGDNVEWYRDCYAPFAKRFAARMRRSNPGLQINVGPIPNEFFPPYLPLSHLSTLNRDQLATLHTAALSQTYASKTDISSTPNARPENAVFAPHFYDLNVLFSKLFDMKWKMSVDVQSLSRGGFLPFSLFFGVSGLRKNYCRQIAKLVDLARLSLGEVPIIIGEIGVPFDLNVSGLNARDSRWAAQEVILDALAVAMEASNIAGWTWWNYNPDNCKQARGDGWNGEDFSVVTKDEQAGEEHGEKSSSSPTSALVPSSDDESVYAGGRALSAIIRPYIVKLAGVPISSSFDYQTKHFEVAFAESRTFREVHGGLLGEEKGIAQGEWTEIFVPRLQYGSAEEGVEIEISDGQVVLDMKRQSLFYLPSQTQLLPGTIHTISIRSTSSPLPRSSLLSLPSRIFHSLFVSESHLSVVLSLIAVAVVGLGCLVMMDSLVSGGKEGLAGRGVGKVRGLMV</sequence>
<gene>
    <name evidence="6" type="ORF">BCV69DRAFT_285513</name>
</gene>
<reference evidence="6 7" key="1">
    <citation type="journal article" date="2018" name="Mol. Biol. Evol.">
        <title>Broad Genomic Sampling Reveals a Smut Pathogenic Ancestry of the Fungal Clade Ustilaginomycotina.</title>
        <authorList>
            <person name="Kijpornyongpan T."/>
            <person name="Mondo S.J."/>
            <person name="Barry K."/>
            <person name="Sandor L."/>
            <person name="Lee J."/>
            <person name="Lipzen A."/>
            <person name="Pangilinan J."/>
            <person name="LaButti K."/>
            <person name="Hainaut M."/>
            <person name="Henrissat B."/>
            <person name="Grigoriev I.V."/>
            <person name="Spatafora J.W."/>
            <person name="Aime M.C."/>
        </authorList>
    </citation>
    <scope>NUCLEOTIDE SEQUENCE [LARGE SCALE GENOMIC DNA]</scope>
    <source>
        <strain evidence="6 7">MCA 4718</strain>
    </source>
</reference>
<dbReference type="Gene3D" id="2.60.40.1180">
    <property type="entry name" value="Golgi alpha-mannosidase II"/>
    <property type="match status" value="1"/>
</dbReference>
<dbReference type="PANTHER" id="PTHR31308:SF5">
    <property type="entry name" value="ERGOSTERYL-BETA-GLUCOSIDASE"/>
    <property type="match status" value="1"/>
</dbReference>
<comment type="similarity">
    <text evidence="1">Belongs to the glycosyl hydrolase 5 (cellulase A) family.</text>
</comment>
<feature type="region of interest" description="Disordered" evidence="4">
    <location>
        <begin position="646"/>
        <end position="672"/>
    </location>
</feature>
<evidence type="ECO:0000259" key="5">
    <source>
        <dbReference type="Pfam" id="PF18564"/>
    </source>
</evidence>
<dbReference type="OrthoDB" id="9971853at2759"/>
<dbReference type="InterPro" id="IPR017853">
    <property type="entry name" value="GH"/>
</dbReference>
<keyword evidence="2 6" id="KW-0378">Hydrolase</keyword>
<dbReference type="AlphaFoldDB" id="A0A316U059"/>
<evidence type="ECO:0000256" key="3">
    <source>
        <dbReference type="ARBA" id="ARBA00023295"/>
    </source>
</evidence>
<feature type="compositionally biased region" description="Basic and acidic residues" evidence="4">
    <location>
        <begin position="646"/>
        <end position="657"/>
    </location>
</feature>
<feature type="compositionally biased region" description="Low complexity" evidence="4">
    <location>
        <begin position="658"/>
        <end position="669"/>
    </location>
</feature>
<dbReference type="InterPro" id="IPR013780">
    <property type="entry name" value="Glyco_hydro_b"/>
</dbReference>
<dbReference type="GO" id="GO:1904462">
    <property type="term" value="P:ergosteryl 3-beta-D-glucoside catabolic process"/>
    <property type="evidence" value="ECO:0007669"/>
    <property type="project" value="TreeGrafter"/>
</dbReference>
<feature type="domain" description="Glycoside hydrolase family 5 C-terminal" evidence="5">
    <location>
        <begin position="687"/>
        <end position="792"/>
    </location>
</feature>
<accession>A0A316U059</accession>
<name>A0A316U059_9BASI</name>
<dbReference type="GO" id="GO:0050295">
    <property type="term" value="F:steryl-beta-glucosidase activity"/>
    <property type="evidence" value="ECO:0007669"/>
    <property type="project" value="TreeGrafter"/>
</dbReference>
<dbReference type="GeneID" id="37015150"/>
<evidence type="ECO:0000256" key="2">
    <source>
        <dbReference type="ARBA" id="ARBA00022801"/>
    </source>
</evidence>
<dbReference type="InterPro" id="IPR041036">
    <property type="entry name" value="GH5_C"/>
</dbReference>
<dbReference type="Pfam" id="PF18564">
    <property type="entry name" value="Glyco_hydro_5_C"/>
    <property type="match status" value="1"/>
</dbReference>
<protein>
    <submittedName>
        <fullName evidence="6">Glycoside hydrolase</fullName>
    </submittedName>
</protein>
<keyword evidence="3" id="KW-0326">Glycosidase</keyword>
<dbReference type="PANTHER" id="PTHR31308">
    <property type="match status" value="1"/>
</dbReference>
<evidence type="ECO:0000256" key="4">
    <source>
        <dbReference type="SAM" id="MobiDB-lite"/>
    </source>
</evidence>
<dbReference type="Gene3D" id="3.20.20.80">
    <property type="entry name" value="Glycosidases"/>
    <property type="match status" value="2"/>
</dbReference>
<proteinExistence type="inferred from homology"/>